<dbReference type="Proteomes" id="UP000317043">
    <property type="component" value="Unassembled WGS sequence"/>
</dbReference>
<dbReference type="PANTHER" id="PTHR43429">
    <property type="entry name" value="PYRIDINE NUCLEOTIDE-DISULFIDE OXIDOREDUCTASE DOMAIN-CONTAINING"/>
    <property type="match status" value="1"/>
</dbReference>
<dbReference type="PRINTS" id="PR00368">
    <property type="entry name" value="FADPNR"/>
</dbReference>
<evidence type="ECO:0000256" key="5">
    <source>
        <dbReference type="ARBA" id="ARBA00023002"/>
    </source>
</evidence>
<dbReference type="InterPro" id="IPR036188">
    <property type="entry name" value="FAD/NAD-bd_sf"/>
</dbReference>
<keyword evidence="3" id="KW-0285">Flavoprotein</keyword>
<dbReference type="InParanoid" id="A0A543ASR6"/>
<evidence type="ECO:0000256" key="6">
    <source>
        <dbReference type="ARBA" id="ARBA00023284"/>
    </source>
</evidence>
<name>A0A543ASR6_9ACTN</name>
<comment type="caution">
    <text evidence="8">The sequence shown here is derived from an EMBL/GenBank/DDBJ whole genome shotgun (WGS) entry which is preliminary data.</text>
</comment>
<evidence type="ECO:0000313" key="8">
    <source>
        <dbReference type="EMBL" id="TQL75629.1"/>
    </source>
</evidence>
<dbReference type="InterPro" id="IPR016156">
    <property type="entry name" value="FAD/NAD-linked_Rdtase_dimer_sf"/>
</dbReference>
<evidence type="ECO:0000256" key="4">
    <source>
        <dbReference type="ARBA" id="ARBA00022827"/>
    </source>
</evidence>
<gene>
    <name evidence="8" type="ORF">FB566_1138</name>
</gene>
<dbReference type="AlphaFoldDB" id="A0A543ASR6"/>
<dbReference type="PROSITE" id="PS50206">
    <property type="entry name" value="RHODANESE_3"/>
    <property type="match status" value="1"/>
</dbReference>
<dbReference type="PANTHER" id="PTHR43429:SF1">
    <property type="entry name" value="NAD(P)H SULFUR OXIDOREDUCTASE (COA-DEPENDENT)"/>
    <property type="match status" value="1"/>
</dbReference>
<dbReference type="SUPFAM" id="SSF55424">
    <property type="entry name" value="FAD/NAD-linked reductases, dimerisation (C-terminal) domain"/>
    <property type="match status" value="1"/>
</dbReference>
<dbReference type="InterPro" id="IPR023753">
    <property type="entry name" value="FAD/NAD-binding_dom"/>
</dbReference>
<dbReference type="Pfam" id="PF02852">
    <property type="entry name" value="Pyr_redox_dim"/>
    <property type="match status" value="1"/>
</dbReference>
<dbReference type="Gene3D" id="3.50.50.60">
    <property type="entry name" value="FAD/NAD(P)-binding domain"/>
    <property type="match status" value="2"/>
</dbReference>
<reference evidence="8 9" key="1">
    <citation type="submission" date="2019-06" db="EMBL/GenBank/DDBJ databases">
        <title>Sequencing the genomes of 1000 actinobacteria strains.</title>
        <authorList>
            <person name="Klenk H.-P."/>
        </authorList>
    </citation>
    <scope>NUCLEOTIDE SEQUENCE [LARGE SCALE GENOMIC DNA]</scope>
    <source>
        <strain evidence="8 9">DSM 45928</strain>
    </source>
</reference>
<evidence type="ECO:0000259" key="7">
    <source>
        <dbReference type="PROSITE" id="PS50206"/>
    </source>
</evidence>
<keyword evidence="5" id="KW-0560">Oxidoreductase</keyword>
<keyword evidence="4" id="KW-0274">FAD</keyword>
<dbReference type="InterPro" id="IPR036873">
    <property type="entry name" value="Rhodanese-like_dom_sf"/>
</dbReference>
<comment type="similarity">
    <text evidence="2">Belongs to the class-III pyridine nucleotide-disulfide oxidoreductase family.</text>
</comment>
<organism evidence="8 9">
    <name type="scientific">Stackebrandtia endophytica</name>
    <dbReference type="NCBI Taxonomy" id="1496996"/>
    <lineage>
        <taxon>Bacteria</taxon>
        <taxon>Bacillati</taxon>
        <taxon>Actinomycetota</taxon>
        <taxon>Actinomycetes</taxon>
        <taxon>Glycomycetales</taxon>
        <taxon>Glycomycetaceae</taxon>
        <taxon>Stackebrandtia</taxon>
    </lineage>
</organism>
<dbReference type="EMBL" id="VFOW01000001">
    <property type="protein sequence ID" value="TQL75629.1"/>
    <property type="molecule type" value="Genomic_DNA"/>
</dbReference>
<dbReference type="Gene3D" id="3.40.250.10">
    <property type="entry name" value="Rhodanese-like domain"/>
    <property type="match status" value="1"/>
</dbReference>
<dbReference type="SUPFAM" id="SSF52821">
    <property type="entry name" value="Rhodanese/Cell cycle control phosphatase"/>
    <property type="match status" value="1"/>
</dbReference>
<dbReference type="SUPFAM" id="SSF51905">
    <property type="entry name" value="FAD/NAD(P)-binding domain"/>
    <property type="match status" value="1"/>
</dbReference>
<evidence type="ECO:0000313" key="9">
    <source>
        <dbReference type="Proteomes" id="UP000317043"/>
    </source>
</evidence>
<keyword evidence="6" id="KW-0676">Redox-active center</keyword>
<keyword evidence="9" id="KW-1185">Reference proteome</keyword>
<dbReference type="InterPro" id="IPR001763">
    <property type="entry name" value="Rhodanese-like_dom"/>
</dbReference>
<dbReference type="Pfam" id="PF07992">
    <property type="entry name" value="Pyr_redox_2"/>
    <property type="match status" value="1"/>
</dbReference>
<accession>A0A543ASR6</accession>
<feature type="domain" description="Rhodanese" evidence="7">
    <location>
        <begin position="485"/>
        <end position="575"/>
    </location>
</feature>
<evidence type="ECO:0000256" key="1">
    <source>
        <dbReference type="ARBA" id="ARBA00001974"/>
    </source>
</evidence>
<evidence type="ECO:0000256" key="2">
    <source>
        <dbReference type="ARBA" id="ARBA00009130"/>
    </source>
</evidence>
<dbReference type="Pfam" id="PF00581">
    <property type="entry name" value="Rhodanese"/>
    <property type="match status" value="1"/>
</dbReference>
<dbReference type="SMART" id="SM00450">
    <property type="entry name" value="RHOD"/>
    <property type="match status" value="1"/>
</dbReference>
<dbReference type="GO" id="GO:0016491">
    <property type="term" value="F:oxidoreductase activity"/>
    <property type="evidence" value="ECO:0007669"/>
    <property type="project" value="UniProtKB-KW"/>
</dbReference>
<dbReference type="PRINTS" id="PR00411">
    <property type="entry name" value="PNDRDTASEI"/>
</dbReference>
<evidence type="ECO:0000256" key="3">
    <source>
        <dbReference type="ARBA" id="ARBA00022630"/>
    </source>
</evidence>
<protein>
    <submittedName>
        <fullName evidence="8">NADPH-dependent 2,4-dienoyl-CoA reductase/sulfur reductase-like enzyme</fullName>
    </submittedName>
</protein>
<dbReference type="InterPro" id="IPR050260">
    <property type="entry name" value="FAD-bd_OxRdtase"/>
</dbReference>
<dbReference type="InterPro" id="IPR004099">
    <property type="entry name" value="Pyr_nucl-diS_OxRdtase_dimer"/>
</dbReference>
<proteinExistence type="inferred from homology"/>
<comment type="cofactor">
    <cofactor evidence="1">
        <name>FAD</name>
        <dbReference type="ChEBI" id="CHEBI:57692"/>
    </cofactor>
</comment>
<sequence length="587" mass="61383">MSISASKYTLGGMLNGMETDRGSGTRIVIVGGVAGGMSSAARARRLDESAEIIVLERGAYVSFANCGLPYHVGGEIDDADSLLVQTPERLAAALNLDVRTGHDVIGLDADRREVVVRTTAGEERIGYDALVLSPGAVAARPAIEGLDSARVRTLRTVEDAIWLRDGVDAGARNAVVLGAGFIGLEAAEALALQGLHTTIVEFADRVLPPLDGEHAWPVEHELTRLGIDVRTGIAAREIIASPDTDTVVLADGTRLSADLIVLATGVRPDTAPFEAAGIETERGAIVVDQHGRTSLEGVWAVGDATVSVDPVTGVRRPVALAGPANRAGRLVADDILRPGRARSIPPPLSTAIVRVGALTVAMTGANRAALDAAGIDHHTVHLHPNQHAGYFPGASQIKLSLHVRAEDGMILGAQAVGVDGVDKRIDVIATAIRARMTAADLIDLDLSYSPPYGQAKDPVNLAGMVATNVLDETLRLWYAHDLDEVLASALILDVRSPEEFATGHLPNAVNIPHTELRGQLDEVRRAADGRPVRVLCASGVRSAIAHRVLAQAGFDSASLSGGTLTLRATLGATADNVLVTETTPVPV</sequence>